<keyword evidence="1" id="KW-0812">Transmembrane</keyword>
<evidence type="ECO:0000313" key="2">
    <source>
        <dbReference type="EMBL" id="GAI06549.1"/>
    </source>
</evidence>
<evidence type="ECO:0000256" key="1">
    <source>
        <dbReference type="SAM" id="Phobius"/>
    </source>
</evidence>
<feature type="non-terminal residue" evidence="2">
    <location>
        <position position="1"/>
    </location>
</feature>
<dbReference type="EMBL" id="BARV01009991">
    <property type="protein sequence ID" value="GAI06549.1"/>
    <property type="molecule type" value="Genomic_DNA"/>
</dbReference>
<feature type="transmembrane region" description="Helical" evidence="1">
    <location>
        <begin position="233"/>
        <end position="258"/>
    </location>
</feature>
<accession>X1MJL6</accession>
<name>X1MJL6_9ZZZZ</name>
<proteinExistence type="predicted"/>
<protein>
    <submittedName>
        <fullName evidence="2">Uncharacterized protein</fullName>
    </submittedName>
</protein>
<feature type="non-terminal residue" evidence="2">
    <location>
        <position position="294"/>
    </location>
</feature>
<keyword evidence="1" id="KW-0472">Membrane</keyword>
<organism evidence="2">
    <name type="scientific">marine sediment metagenome</name>
    <dbReference type="NCBI Taxonomy" id="412755"/>
    <lineage>
        <taxon>unclassified sequences</taxon>
        <taxon>metagenomes</taxon>
        <taxon>ecological metagenomes</taxon>
    </lineage>
</organism>
<keyword evidence="1" id="KW-1133">Transmembrane helix</keyword>
<reference evidence="2" key="1">
    <citation type="journal article" date="2014" name="Front. Microbiol.">
        <title>High frequency of phylogenetically diverse reductive dehalogenase-homologous genes in deep subseafloor sedimentary metagenomes.</title>
        <authorList>
            <person name="Kawai M."/>
            <person name="Futagami T."/>
            <person name="Toyoda A."/>
            <person name="Takaki Y."/>
            <person name="Nishi S."/>
            <person name="Hori S."/>
            <person name="Arai W."/>
            <person name="Tsubouchi T."/>
            <person name="Morono Y."/>
            <person name="Uchiyama I."/>
            <person name="Ito T."/>
            <person name="Fujiyama A."/>
            <person name="Inagaki F."/>
            <person name="Takami H."/>
        </authorList>
    </citation>
    <scope>NUCLEOTIDE SEQUENCE</scope>
    <source>
        <strain evidence="2">Expedition CK06-06</strain>
    </source>
</reference>
<dbReference type="AlphaFoldDB" id="X1MJL6"/>
<comment type="caution">
    <text evidence="2">The sequence shown here is derived from an EMBL/GenBank/DDBJ whole genome shotgun (WGS) entry which is preliminary data.</text>
</comment>
<gene>
    <name evidence="2" type="ORF">S06H3_19500</name>
</gene>
<sequence length="294" mass="32881">QVRGSFHHLTPFHTFEPVAIDDFDDLQIRGSFPSEPVLIDDFENVLNWTTIAEESSGWAPASVFGGKDTFTINNEEFYSGAASGEFRWVPSETFGYRAIYPNLDTRPLVLLASRSLLERTDISVDDAVYIHVPGQYMPVVIKDVVDYFPTLDPEDRGFVITNLDRVSNLRNLVLSRSTYFYPNEVWLTVTDDEEQREVVLDILDTEGFSAHKLYDQAETIAESKADPLAAAGWGGILLIAFLGVTFVSGLGFAVYAYLSARGRQLEFAILRTLGFSLRQIIGLVCLEQLFVIGT</sequence>